<dbReference type="Gene3D" id="3.20.20.370">
    <property type="entry name" value="Glycoside hydrolase/deacetylase"/>
    <property type="match status" value="1"/>
</dbReference>
<comment type="caution">
    <text evidence="1">The sequence shown here is derived from an EMBL/GenBank/DDBJ whole genome shotgun (WGS) entry which is preliminary data.</text>
</comment>
<sequence length="356" mass="41115">MKPNSHETIRPGALIISLDFELHWGLLNTYPLRAIENRLLGARRAVTAFLDLFEKYEIHATWAVVGLLFFRTKKELLDSLPAVRPHGDGQSVTPYDILETVGPDERADPYHFAHSLTERIRRTKSQELATHTFSHFVWDYSGADDGIAFRSDLRAALHTAGSQRESIASIVFPQNKYYEQLLEIAEEEGIHAFRGKKDYWYTFLGSGGKASRAIFRGLRLLDHHVSISGSNTFTWDSIHNVKPYNIGESWPLECYTHVPWLAPLEPLRLKRIKKSLNRAAKKQELFHLWWHPHQFGIGLRRNLDFLERILDHFQGLRKSHGMMSLNMREVSERVTHFDGSHEAIPQHVSSKHLRKT</sequence>
<evidence type="ECO:0000313" key="2">
    <source>
        <dbReference type="Proteomes" id="UP000807825"/>
    </source>
</evidence>
<dbReference type="GO" id="GO:0005975">
    <property type="term" value="P:carbohydrate metabolic process"/>
    <property type="evidence" value="ECO:0007669"/>
    <property type="project" value="InterPro"/>
</dbReference>
<dbReference type="EMBL" id="JACRDE010000455">
    <property type="protein sequence ID" value="MBI5251267.1"/>
    <property type="molecule type" value="Genomic_DNA"/>
</dbReference>
<organism evidence="1 2">
    <name type="scientific">Desulfomonile tiedjei</name>
    <dbReference type="NCBI Taxonomy" id="2358"/>
    <lineage>
        <taxon>Bacteria</taxon>
        <taxon>Pseudomonadati</taxon>
        <taxon>Thermodesulfobacteriota</taxon>
        <taxon>Desulfomonilia</taxon>
        <taxon>Desulfomonilales</taxon>
        <taxon>Desulfomonilaceae</taxon>
        <taxon>Desulfomonile</taxon>
    </lineage>
</organism>
<dbReference type="InterPro" id="IPR011330">
    <property type="entry name" value="Glyco_hydro/deAcase_b/a-brl"/>
</dbReference>
<name>A0A9D6V4A8_9BACT</name>
<proteinExistence type="predicted"/>
<reference evidence="1" key="1">
    <citation type="submission" date="2020-07" db="EMBL/GenBank/DDBJ databases">
        <title>Huge and variable diversity of episymbiotic CPR bacteria and DPANN archaea in groundwater ecosystems.</title>
        <authorList>
            <person name="He C.Y."/>
            <person name="Keren R."/>
            <person name="Whittaker M."/>
            <person name="Farag I.F."/>
            <person name="Doudna J."/>
            <person name="Cate J.H.D."/>
            <person name="Banfield J.F."/>
        </authorList>
    </citation>
    <scope>NUCLEOTIDE SEQUENCE</scope>
    <source>
        <strain evidence="1">NC_groundwater_1664_Pr3_B-0.1um_52_9</strain>
    </source>
</reference>
<gene>
    <name evidence="1" type="ORF">HY912_17400</name>
</gene>
<accession>A0A9D6V4A8</accession>
<dbReference type="AlphaFoldDB" id="A0A9D6V4A8"/>
<evidence type="ECO:0000313" key="1">
    <source>
        <dbReference type="EMBL" id="MBI5251267.1"/>
    </source>
</evidence>
<dbReference type="Proteomes" id="UP000807825">
    <property type="component" value="Unassembled WGS sequence"/>
</dbReference>
<dbReference type="SUPFAM" id="SSF88713">
    <property type="entry name" value="Glycoside hydrolase/deacetylase"/>
    <property type="match status" value="1"/>
</dbReference>
<protein>
    <submittedName>
        <fullName evidence="1">Polysaccharide deacetylase family protein</fullName>
    </submittedName>
</protein>